<evidence type="ECO:0000256" key="7">
    <source>
        <dbReference type="ARBA" id="ARBA00035179"/>
    </source>
</evidence>
<dbReference type="PANTHER" id="PTHR28595:SF1">
    <property type="entry name" value="LARGE RIBOSOMAL SUBUNIT PROTEIN ML54"/>
    <property type="match status" value="1"/>
</dbReference>
<dbReference type="GO" id="GO:0005762">
    <property type="term" value="C:mitochondrial large ribosomal subunit"/>
    <property type="evidence" value="ECO:0007669"/>
    <property type="project" value="TreeGrafter"/>
</dbReference>
<accession>A0A976XIN5</accession>
<gene>
    <name evidence="8" type="ORF">MACJ_004015</name>
</gene>
<evidence type="ECO:0000256" key="5">
    <source>
        <dbReference type="ARBA" id="ARBA00023274"/>
    </source>
</evidence>
<dbReference type="Proteomes" id="UP000244803">
    <property type="component" value="Chromosome 4"/>
</dbReference>
<evidence type="ECO:0000256" key="6">
    <source>
        <dbReference type="ARBA" id="ARBA00033752"/>
    </source>
</evidence>
<comment type="subcellular location">
    <subcellularLocation>
        <location evidence="1">Mitochondrion</location>
    </subcellularLocation>
</comment>
<organism evidence="8 9">
    <name type="scientific">Theileria orientalis</name>
    <dbReference type="NCBI Taxonomy" id="68886"/>
    <lineage>
        <taxon>Eukaryota</taxon>
        <taxon>Sar</taxon>
        <taxon>Alveolata</taxon>
        <taxon>Apicomplexa</taxon>
        <taxon>Aconoidasida</taxon>
        <taxon>Piroplasmida</taxon>
        <taxon>Theileriidae</taxon>
        <taxon>Theileria</taxon>
    </lineage>
</organism>
<evidence type="ECO:0000313" key="8">
    <source>
        <dbReference type="EMBL" id="UVC54468.1"/>
    </source>
</evidence>
<name>A0A976XIN5_THEOR</name>
<evidence type="ECO:0000256" key="1">
    <source>
        <dbReference type="ARBA" id="ARBA00004173"/>
    </source>
</evidence>
<keyword evidence="2" id="KW-0809">Transit peptide</keyword>
<comment type="similarity">
    <text evidence="6">Belongs to the mitochondrion-specific ribosomal protein mL54 family.</text>
</comment>
<evidence type="ECO:0000313" key="9">
    <source>
        <dbReference type="Proteomes" id="UP000244803"/>
    </source>
</evidence>
<evidence type="ECO:0000256" key="3">
    <source>
        <dbReference type="ARBA" id="ARBA00022980"/>
    </source>
</evidence>
<keyword evidence="5" id="KW-0687">Ribonucleoprotein</keyword>
<dbReference type="Pfam" id="PF08561">
    <property type="entry name" value="Ribosomal_L37"/>
    <property type="match status" value="1"/>
</dbReference>
<reference evidence="8" key="1">
    <citation type="submission" date="2022-07" db="EMBL/GenBank/DDBJ databases">
        <title>Evaluation of T. orientalis genome assembly methods using nanopore sequencing and analysis of variation between genomes.</title>
        <authorList>
            <person name="Yam J."/>
            <person name="Micallef M.L."/>
            <person name="Liu M."/>
            <person name="Djordjevic S.P."/>
            <person name="Bogema D.R."/>
            <person name="Jenkins C."/>
        </authorList>
    </citation>
    <scope>NUCLEOTIDE SEQUENCE</scope>
    <source>
        <strain evidence="8">Fish Creek</strain>
    </source>
</reference>
<protein>
    <recommendedName>
        <fullName evidence="7">Large ribosomal subunit protein mL54</fullName>
    </recommendedName>
</protein>
<dbReference type="GO" id="GO:0003735">
    <property type="term" value="F:structural constituent of ribosome"/>
    <property type="evidence" value="ECO:0007669"/>
    <property type="project" value="TreeGrafter"/>
</dbReference>
<dbReference type="InterPro" id="IPR013870">
    <property type="entry name" value="Ribosomal_mL54"/>
</dbReference>
<dbReference type="PANTHER" id="PTHR28595">
    <property type="entry name" value="39S RIBOSOMAL PROTEIN L54, MITOCHONDRIAL"/>
    <property type="match status" value="1"/>
</dbReference>
<evidence type="ECO:0000256" key="2">
    <source>
        <dbReference type="ARBA" id="ARBA00022946"/>
    </source>
</evidence>
<proteinExistence type="inferred from homology"/>
<sequence>MNLIRQLIFSKNLRFNTNYTLVNKCVFSTKTKHTKKQHANVKVDYSPTNEDDEHLFNIYASIKEDHELLPDDAYPNWLWDLDKPDKSYGELVQMFVYGKDIENSKMSDYNRFRRLHNRYMIKLNNIRLQKRRKLTFSTHLWDV</sequence>
<dbReference type="EMBL" id="CP056067">
    <property type="protein sequence ID" value="UVC54468.1"/>
    <property type="molecule type" value="Genomic_DNA"/>
</dbReference>
<keyword evidence="3" id="KW-0689">Ribosomal protein</keyword>
<keyword evidence="4" id="KW-0496">Mitochondrion</keyword>
<dbReference type="AlphaFoldDB" id="A0A976XIN5"/>
<evidence type="ECO:0000256" key="4">
    <source>
        <dbReference type="ARBA" id="ARBA00023128"/>
    </source>
</evidence>